<dbReference type="InterPro" id="IPR035901">
    <property type="entry name" value="GIY-YIG_endonuc_sf"/>
</dbReference>
<dbReference type="PANTHER" id="PTHR34477">
    <property type="entry name" value="UPF0213 PROTEIN YHBQ"/>
    <property type="match status" value="1"/>
</dbReference>
<dbReference type="InterPro" id="IPR050190">
    <property type="entry name" value="UPF0213_domain"/>
</dbReference>
<dbReference type="Pfam" id="PF01541">
    <property type="entry name" value="GIY-YIG"/>
    <property type="match status" value="1"/>
</dbReference>
<dbReference type="Proteomes" id="UP000176780">
    <property type="component" value="Unassembled WGS sequence"/>
</dbReference>
<protein>
    <recommendedName>
        <fullName evidence="2">GIY-YIG domain-containing protein</fullName>
    </recommendedName>
</protein>
<dbReference type="STRING" id="1797727.A3B51_01010"/>
<dbReference type="PANTHER" id="PTHR34477:SF5">
    <property type="entry name" value="BSL5627 PROTEIN"/>
    <property type="match status" value="1"/>
</dbReference>
<gene>
    <name evidence="3" type="ORF">A3B51_01010</name>
</gene>
<feature type="domain" description="GIY-YIG" evidence="2">
    <location>
        <begin position="1"/>
        <end position="81"/>
    </location>
</feature>
<dbReference type="EMBL" id="MFBQ01000001">
    <property type="protein sequence ID" value="OGE05588.1"/>
    <property type="molecule type" value="Genomic_DNA"/>
</dbReference>
<evidence type="ECO:0000313" key="3">
    <source>
        <dbReference type="EMBL" id="OGE05588.1"/>
    </source>
</evidence>
<name>A0A1F5HN56_9BACT</name>
<comment type="similarity">
    <text evidence="1">Belongs to the UPF0213 family.</text>
</comment>
<dbReference type="SUPFAM" id="SSF82771">
    <property type="entry name" value="GIY-YIG endonuclease"/>
    <property type="match status" value="1"/>
</dbReference>
<evidence type="ECO:0000259" key="2">
    <source>
        <dbReference type="PROSITE" id="PS50164"/>
    </source>
</evidence>
<comment type="caution">
    <text evidence="3">The sequence shown here is derived from an EMBL/GenBank/DDBJ whole genome shotgun (WGS) entry which is preliminary data.</text>
</comment>
<dbReference type="AlphaFoldDB" id="A0A1F5HN56"/>
<sequence length="99" mass="11766">MPTLRKWGFLLSDYKTNRVFYTGVTNNLVKRIWQHRQKVVSSFTSKYNVEKLVYCEIFDSPLEAIKREKQIKAGSRGKKLKLNISINPHFEDLYLRITK</sequence>
<proteinExistence type="inferred from homology"/>
<evidence type="ECO:0000313" key="4">
    <source>
        <dbReference type="Proteomes" id="UP000176780"/>
    </source>
</evidence>
<evidence type="ECO:0000256" key="1">
    <source>
        <dbReference type="ARBA" id="ARBA00007435"/>
    </source>
</evidence>
<organism evidence="3 4">
    <name type="scientific">Candidatus Curtissbacteria bacterium RIFCSPLOWO2_01_FULL_41_18</name>
    <dbReference type="NCBI Taxonomy" id="1797727"/>
    <lineage>
        <taxon>Bacteria</taxon>
        <taxon>Candidatus Curtissiibacteriota</taxon>
    </lineage>
</organism>
<accession>A0A1F5HN56</accession>
<dbReference type="InterPro" id="IPR000305">
    <property type="entry name" value="GIY-YIG_endonuc"/>
</dbReference>
<reference evidence="3 4" key="1">
    <citation type="journal article" date="2016" name="Nat. Commun.">
        <title>Thousands of microbial genomes shed light on interconnected biogeochemical processes in an aquifer system.</title>
        <authorList>
            <person name="Anantharaman K."/>
            <person name="Brown C.T."/>
            <person name="Hug L.A."/>
            <person name="Sharon I."/>
            <person name="Castelle C.J."/>
            <person name="Probst A.J."/>
            <person name="Thomas B.C."/>
            <person name="Singh A."/>
            <person name="Wilkins M.J."/>
            <person name="Karaoz U."/>
            <person name="Brodie E.L."/>
            <person name="Williams K.H."/>
            <person name="Hubbard S.S."/>
            <person name="Banfield J.F."/>
        </authorList>
    </citation>
    <scope>NUCLEOTIDE SEQUENCE [LARGE SCALE GENOMIC DNA]</scope>
</reference>
<dbReference type="CDD" id="cd10448">
    <property type="entry name" value="GIY-YIG_unchar_3"/>
    <property type="match status" value="1"/>
</dbReference>
<dbReference type="PROSITE" id="PS50164">
    <property type="entry name" value="GIY_YIG"/>
    <property type="match status" value="1"/>
</dbReference>
<dbReference type="Gene3D" id="3.40.1440.10">
    <property type="entry name" value="GIY-YIG endonuclease"/>
    <property type="match status" value="1"/>
</dbReference>